<evidence type="ECO:0000256" key="14">
    <source>
        <dbReference type="ARBA" id="ARBA00032448"/>
    </source>
</evidence>
<evidence type="ECO:0000256" key="16">
    <source>
        <dbReference type="RuleBase" id="RU004466"/>
    </source>
</evidence>
<dbReference type="PROSITE" id="PS00444">
    <property type="entry name" value="POLYPRENYL_SYNTHASE_2"/>
    <property type="match status" value="1"/>
</dbReference>
<dbReference type="GO" id="GO:0045337">
    <property type="term" value="P:farnesyl diphosphate biosynthetic process"/>
    <property type="evidence" value="ECO:0007669"/>
    <property type="project" value="TreeGrafter"/>
</dbReference>
<dbReference type="EC" id="2.5.1.1" evidence="6"/>
<dbReference type="GO" id="GO:0046872">
    <property type="term" value="F:metal ion binding"/>
    <property type="evidence" value="ECO:0007669"/>
    <property type="project" value="UniProtKB-KW"/>
</dbReference>
<keyword evidence="7" id="KW-0444">Lipid biosynthesis</keyword>
<evidence type="ECO:0000256" key="8">
    <source>
        <dbReference type="ARBA" id="ARBA00022679"/>
    </source>
</evidence>
<keyword evidence="8 16" id="KW-0808">Transferase</keyword>
<dbReference type="Gene3D" id="1.10.600.10">
    <property type="entry name" value="Farnesyl Diphosphate Synthase"/>
    <property type="match status" value="1"/>
</dbReference>
<dbReference type="PANTHER" id="PTHR11525:SF0">
    <property type="entry name" value="FARNESYL PYROPHOSPHATE SYNTHASE"/>
    <property type="match status" value="1"/>
</dbReference>
<dbReference type="OrthoDB" id="10257492at2759"/>
<evidence type="ECO:0000256" key="1">
    <source>
        <dbReference type="ARBA" id="ARBA00001946"/>
    </source>
</evidence>
<comment type="similarity">
    <text evidence="4 16">Belongs to the FPP/GGPP synthase family.</text>
</comment>
<dbReference type="PROSITE" id="PS00723">
    <property type="entry name" value="POLYPRENYL_SYNTHASE_1"/>
    <property type="match status" value="1"/>
</dbReference>
<evidence type="ECO:0000256" key="12">
    <source>
        <dbReference type="ARBA" id="ARBA00032380"/>
    </source>
</evidence>
<dbReference type="GO" id="GO:0004161">
    <property type="term" value="F:dimethylallyltranstransferase activity"/>
    <property type="evidence" value="ECO:0007669"/>
    <property type="project" value="UniProtKB-EC"/>
</dbReference>
<organism evidence="17 18">
    <name type="scientific">Guyanagaster necrorhizus</name>
    <dbReference type="NCBI Taxonomy" id="856835"/>
    <lineage>
        <taxon>Eukaryota</taxon>
        <taxon>Fungi</taxon>
        <taxon>Dikarya</taxon>
        <taxon>Basidiomycota</taxon>
        <taxon>Agaricomycotina</taxon>
        <taxon>Agaricomycetes</taxon>
        <taxon>Agaricomycetidae</taxon>
        <taxon>Agaricales</taxon>
        <taxon>Marasmiineae</taxon>
        <taxon>Physalacriaceae</taxon>
        <taxon>Guyanagaster</taxon>
    </lineage>
</organism>
<dbReference type="GO" id="GO:0004337">
    <property type="term" value="F:(2E,6E)-farnesyl diphosphate synthase activity"/>
    <property type="evidence" value="ECO:0007669"/>
    <property type="project" value="UniProtKB-EC"/>
</dbReference>
<evidence type="ECO:0000256" key="15">
    <source>
        <dbReference type="ARBA" id="ARBA00032873"/>
    </source>
</evidence>
<dbReference type="GO" id="GO:0005737">
    <property type="term" value="C:cytoplasm"/>
    <property type="evidence" value="ECO:0007669"/>
    <property type="project" value="TreeGrafter"/>
</dbReference>
<evidence type="ECO:0000256" key="10">
    <source>
        <dbReference type="ARBA" id="ARBA00022842"/>
    </source>
</evidence>
<dbReference type="InterPro" id="IPR033749">
    <property type="entry name" value="Polyprenyl_synt_CS"/>
</dbReference>
<dbReference type="EMBL" id="MU250603">
    <property type="protein sequence ID" value="KAG7439258.1"/>
    <property type="molecule type" value="Genomic_DNA"/>
</dbReference>
<name>A0A9P7VE62_9AGAR</name>
<keyword evidence="18" id="KW-1185">Reference proteome</keyword>
<evidence type="ECO:0000256" key="6">
    <source>
        <dbReference type="ARBA" id="ARBA00012833"/>
    </source>
</evidence>
<dbReference type="PANTHER" id="PTHR11525">
    <property type="entry name" value="FARNESYL-PYROPHOSPHATE SYNTHETASE"/>
    <property type="match status" value="1"/>
</dbReference>
<dbReference type="CDD" id="cd00685">
    <property type="entry name" value="Trans_IPPS_HT"/>
    <property type="match status" value="1"/>
</dbReference>
<comment type="pathway">
    <text evidence="3">Isoprenoid biosynthesis; farnesyl diphosphate biosynthesis; farnesyl diphosphate from geranyl diphosphate and isopentenyl diphosphate: step 1/1.</text>
</comment>
<dbReference type="FunFam" id="1.10.600.10:FF:000006">
    <property type="entry name" value="Farnesyl pyrophosphate synthase"/>
    <property type="match status" value="1"/>
</dbReference>
<dbReference type="InterPro" id="IPR008949">
    <property type="entry name" value="Isoprenoid_synthase_dom_sf"/>
</dbReference>
<dbReference type="RefSeq" id="XP_043032758.1">
    <property type="nucleotide sequence ID" value="XM_043187661.1"/>
</dbReference>
<evidence type="ECO:0000313" key="17">
    <source>
        <dbReference type="EMBL" id="KAG7439258.1"/>
    </source>
</evidence>
<comment type="caution">
    <text evidence="17">The sequence shown here is derived from an EMBL/GenBank/DDBJ whole genome shotgun (WGS) entry which is preliminary data.</text>
</comment>
<evidence type="ECO:0000256" key="9">
    <source>
        <dbReference type="ARBA" id="ARBA00022723"/>
    </source>
</evidence>
<evidence type="ECO:0000256" key="3">
    <source>
        <dbReference type="ARBA" id="ARBA00005035"/>
    </source>
</evidence>
<dbReference type="EC" id="2.5.1.10" evidence="5"/>
<dbReference type="InterPro" id="IPR000092">
    <property type="entry name" value="Polyprenyl_synt"/>
</dbReference>
<dbReference type="SFLD" id="SFLDS00005">
    <property type="entry name" value="Isoprenoid_Synthase_Type_I"/>
    <property type="match status" value="1"/>
</dbReference>
<keyword evidence="11" id="KW-0443">Lipid metabolism</keyword>
<dbReference type="GeneID" id="66109958"/>
<gene>
    <name evidence="17" type="ORF">BT62DRAFT_939126</name>
</gene>
<evidence type="ECO:0000256" key="2">
    <source>
        <dbReference type="ARBA" id="ARBA00004932"/>
    </source>
</evidence>
<dbReference type="InterPro" id="IPR039702">
    <property type="entry name" value="FPS1-like"/>
</dbReference>
<evidence type="ECO:0000256" key="7">
    <source>
        <dbReference type="ARBA" id="ARBA00022516"/>
    </source>
</evidence>
<sequence>MSTDKAARRARFEGAWKVIKQELLDYITGEGMPKDAIEWYERNLDYNVPGGKLNRGMSVVDTAEIIKGTPLTDDEYLKAAVLGWGIELLQAFFLVSDDMMDSSITRRGQPCWYRVPKVGHIAINDSFMLEAAIYYLLKKHFRGESYYVDLLELFLETTFQTEMGQLIDLITAPEDEVDLSKFSLKKHSLIVIYKTAYYSFYLPVALAMYMSHVPQSYPSSSSGTIIEPYALAKSILIPLGEYFQIQDDFLDFSGTPEQIGKIGTDILDNKCSWCVNTALAVCTPEQRQVLDENYGRKDSECERRVKAVFESPEVDLRRRYGVYEEKVYGELVAMIGEIPEVEGKSTLKREVFKSFLDKIYKRSK</sequence>
<accession>A0A9P7VE62</accession>
<keyword evidence="9" id="KW-0479">Metal-binding</keyword>
<evidence type="ECO:0000256" key="4">
    <source>
        <dbReference type="ARBA" id="ARBA00006706"/>
    </source>
</evidence>
<dbReference type="AlphaFoldDB" id="A0A9P7VE62"/>
<comment type="cofactor">
    <cofactor evidence="1">
        <name>Mg(2+)</name>
        <dbReference type="ChEBI" id="CHEBI:18420"/>
    </cofactor>
</comment>
<evidence type="ECO:0000256" key="13">
    <source>
        <dbReference type="ARBA" id="ARBA00032424"/>
    </source>
</evidence>
<evidence type="ECO:0000256" key="5">
    <source>
        <dbReference type="ARBA" id="ARBA00012439"/>
    </source>
</evidence>
<evidence type="ECO:0000313" key="18">
    <source>
        <dbReference type="Proteomes" id="UP000812287"/>
    </source>
</evidence>
<proteinExistence type="inferred from homology"/>
<protein>
    <recommendedName>
        <fullName evidence="15">(2E,6E)-farnesyl diphosphate synthase</fullName>
        <ecNumber evidence="6">2.5.1.1</ecNumber>
        <ecNumber evidence="5">2.5.1.10</ecNumber>
    </recommendedName>
    <alternativeName>
        <fullName evidence="14">Dimethylallyltranstransferase</fullName>
    </alternativeName>
    <alternativeName>
        <fullName evidence="13">Farnesyl diphosphate synthase</fullName>
    </alternativeName>
    <alternativeName>
        <fullName evidence="12">Geranyltranstransferase</fullName>
    </alternativeName>
</protein>
<reference evidence="17" key="1">
    <citation type="submission" date="2020-11" db="EMBL/GenBank/DDBJ databases">
        <title>Adaptations for nitrogen fixation in a non-lichenized fungal sporocarp promotes dispersal by wood-feeding termites.</title>
        <authorList>
            <consortium name="DOE Joint Genome Institute"/>
            <person name="Koch R.A."/>
            <person name="Yoon G."/>
            <person name="Arayal U."/>
            <person name="Lail K."/>
            <person name="Amirebrahimi M."/>
            <person name="Labutti K."/>
            <person name="Lipzen A."/>
            <person name="Riley R."/>
            <person name="Barry K."/>
            <person name="Henrissat B."/>
            <person name="Grigoriev I.V."/>
            <person name="Herr J.R."/>
            <person name="Aime M.C."/>
        </authorList>
    </citation>
    <scope>NUCLEOTIDE SEQUENCE</scope>
    <source>
        <strain evidence="17">MCA 3950</strain>
    </source>
</reference>
<dbReference type="Pfam" id="PF00348">
    <property type="entry name" value="polyprenyl_synt"/>
    <property type="match status" value="1"/>
</dbReference>
<dbReference type="Proteomes" id="UP000812287">
    <property type="component" value="Unassembled WGS sequence"/>
</dbReference>
<keyword evidence="10" id="KW-0460">Magnesium</keyword>
<comment type="pathway">
    <text evidence="2">Isoprenoid biosynthesis; geranyl diphosphate biosynthesis; geranyl diphosphate from dimethylallyl diphosphate and isopentenyl diphosphate: step 1/1.</text>
</comment>
<evidence type="ECO:0000256" key="11">
    <source>
        <dbReference type="ARBA" id="ARBA00023098"/>
    </source>
</evidence>
<dbReference type="SUPFAM" id="SSF48576">
    <property type="entry name" value="Terpenoid synthases"/>
    <property type="match status" value="1"/>
</dbReference>